<sequence length="190" mass="20856">MVYSQASLLVSVSLALLCASRAVAFSSPSLRMLPRTIRLGTTTCSPMLMQKGEGRKEPDESWRDKSDDYDGGSLSEGPQPPPYSKPRAEPENYEWLRSGRTGGEGPLSSGLFEDTRGRASDPIRQQEWNAVNRFSNESGFKLAGAGIVLLFMVYTSIYNSGGMDGSRRYAPVTASYEQGCDLESDPDCRY</sequence>
<feature type="compositionally biased region" description="Basic and acidic residues" evidence="1">
    <location>
        <begin position="52"/>
        <end position="68"/>
    </location>
</feature>
<accession>A0A6T8JEJ6</accession>
<name>A0A6T8JEJ6_HEMAN</name>
<reference evidence="3" key="1">
    <citation type="submission" date="2021-01" db="EMBL/GenBank/DDBJ databases">
        <authorList>
            <person name="Corre E."/>
            <person name="Pelletier E."/>
            <person name="Niang G."/>
            <person name="Scheremetjew M."/>
            <person name="Finn R."/>
            <person name="Kale V."/>
            <person name="Holt S."/>
            <person name="Cochrane G."/>
            <person name="Meng A."/>
            <person name="Brown T."/>
            <person name="Cohen L."/>
        </authorList>
    </citation>
    <scope>NUCLEOTIDE SEQUENCE</scope>
    <source>
        <strain evidence="3">CCMP441</strain>
    </source>
</reference>
<gene>
    <name evidence="3" type="ORF">HAND1043_LOCUS7517</name>
</gene>
<dbReference type="AlphaFoldDB" id="A0A6T8JEJ6"/>
<protein>
    <submittedName>
        <fullName evidence="3">Uncharacterized protein</fullName>
    </submittedName>
</protein>
<keyword evidence="2" id="KW-0732">Signal</keyword>
<feature type="region of interest" description="Disordered" evidence="1">
    <location>
        <begin position="43"/>
        <end position="114"/>
    </location>
</feature>
<evidence type="ECO:0000256" key="2">
    <source>
        <dbReference type="SAM" id="SignalP"/>
    </source>
</evidence>
<proteinExistence type="predicted"/>
<feature type="chain" id="PRO_5030159790" evidence="2">
    <location>
        <begin position="25"/>
        <end position="190"/>
    </location>
</feature>
<feature type="signal peptide" evidence="2">
    <location>
        <begin position="1"/>
        <end position="24"/>
    </location>
</feature>
<evidence type="ECO:0000313" key="3">
    <source>
        <dbReference type="EMBL" id="CAD8741025.1"/>
    </source>
</evidence>
<evidence type="ECO:0000256" key="1">
    <source>
        <dbReference type="SAM" id="MobiDB-lite"/>
    </source>
</evidence>
<organism evidence="3">
    <name type="scientific">Hemiselmis andersenii</name>
    <name type="common">Cryptophyte alga</name>
    <dbReference type="NCBI Taxonomy" id="464988"/>
    <lineage>
        <taxon>Eukaryota</taxon>
        <taxon>Cryptophyceae</taxon>
        <taxon>Cryptomonadales</taxon>
        <taxon>Hemiselmidaceae</taxon>
        <taxon>Hemiselmis</taxon>
    </lineage>
</organism>
<dbReference type="EMBL" id="HBFK01012486">
    <property type="protein sequence ID" value="CAD8741025.1"/>
    <property type="molecule type" value="Transcribed_RNA"/>
</dbReference>